<dbReference type="InterPro" id="IPR036397">
    <property type="entry name" value="RNaseH_sf"/>
</dbReference>
<dbReference type="EMBL" id="CACVKT020003742">
    <property type="protein sequence ID" value="CAC5385661.1"/>
    <property type="molecule type" value="Genomic_DNA"/>
</dbReference>
<evidence type="ECO:0000256" key="1">
    <source>
        <dbReference type="ARBA" id="ARBA00022679"/>
    </source>
</evidence>
<reference evidence="9 10" key="1">
    <citation type="submission" date="2020-06" db="EMBL/GenBank/DDBJ databases">
        <authorList>
            <person name="Li R."/>
            <person name="Bekaert M."/>
        </authorList>
    </citation>
    <scope>NUCLEOTIDE SEQUENCE [LARGE SCALE GENOMIC DNA]</scope>
    <source>
        <strain evidence="10">wild</strain>
    </source>
</reference>
<evidence type="ECO:0000256" key="7">
    <source>
        <dbReference type="SAM" id="MobiDB-lite"/>
    </source>
</evidence>
<dbReference type="Gene3D" id="2.40.70.10">
    <property type="entry name" value="Acid Proteases"/>
    <property type="match status" value="1"/>
</dbReference>
<evidence type="ECO:0000313" key="10">
    <source>
        <dbReference type="Proteomes" id="UP000507470"/>
    </source>
</evidence>
<dbReference type="OrthoDB" id="4369127at2759"/>
<dbReference type="FunFam" id="3.10.20.370:FF:000001">
    <property type="entry name" value="Retrovirus-related Pol polyprotein from transposon 17.6-like protein"/>
    <property type="match status" value="1"/>
</dbReference>
<dbReference type="CDD" id="cd09274">
    <property type="entry name" value="RNase_HI_RT_Ty3"/>
    <property type="match status" value="1"/>
</dbReference>
<gene>
    <name evidence="9" type="ORF">MCOR_21173</name>
</gene>
<evidence type="ECO:0000259" key="8">
    <source>
        <dbReference type="PROSITE" id="PS50994"/>
    </source>
</evidence>
<dbReference type="Gene3D" id="3.10.20.370">
    <property type="match status" value="1"/>
</dbReference>
<dbReference type="InterPro" id="IPR043502">
    <property type="entry name" value="DNA/RNA_pol_sf"/>
</dbReference>
<keyword evidence="3" id="KW-0540">Nuclease</keyword>
<dbReference type="GO" id="GO:0004519">
    <property type="term" value="F:endonuclease activity"/>
    <property type="evidence" value="ECO:0007669"/>
    <property type="project" value="UniProtKB-KW"/>
</dbReference>
<dbReference type="GO" id="GO:0003964">
    <property type="term" value="F:RNA-directed DNA polymerase activity"/>
    <property type="evidence" value="ECO:0007669"/>
    <property type="project" value="UniProtKB-KW"/>
</dbReference>
<dbReference type="Gene3D" id="3.30.420.10">
    <property type="entry name" value="Ribonuclease H-like superfamily/Ribonuclease H"/>
    <property type="match status" value="1"/>
</dbReference>
<dbReference type="InterPro" id="IPR001584">
    <property type="entry name" value="Integrase_cat-core"/>
</dbReference>
<keyword evidence="4" id="KW-0255">Endonuclease</keyword>
<evidence type="ECO:0000256" key="3">
    <source>
        <dbReference type="ARBA" id="ARBA00022722"/>
    </source>
</evidence>
<keyword evidence="1" id="KW-0808">Transferase</keyword>
<organism evidence="9 10">
    <name type="scientific">Mytilus coruscus</name>
    <name type="common">Sea mussel</name>
    <dbReference type="NCBI Taxonomy" id="42192"/>
    <lineage>
        <taxon>Eukaryota</taxon>
        <taxon>Metazoa</taxon>
        <taxon>Spiralia</taxon>
        <taxon>Lophotrochozoa</taxon>
        <taxon>Mollusca</taxon>
        <taxon>Bivalvia</taxon>
        <taxon>Autobranchia</taxon>
        <taxon>Pteriomorphia</taxon>
        <taxon>Mytilida</taxon>
        <taxon>Mytiloidea</taxon>
        <taxon>Mytilidae</taxon>
        <taxon>Mytilinae</taxon>
        <taxon>Mytilus</taxon>
    </lineage>
</organism>
<name>A0A6J8BQQ4_MYTCO</name>
<dbReference type="GO" id="GO:0015074">
    <property type="term" value="P:DNA integration"/>
    <property type="evidence" value="ECO:0007669"/>
    <property type="project" value="InterPro"/>
</dbReference>
<proteinExistence type="predicted"/>
<dbReference type="AlphaFoldDB" id="A0A6J8BQQ4"/>
<evidence type="ECO:0000256" key="6">
    <source>
        <dbReference type="ARBA" id="ARBA00022918"/>
    </source>
</evidence>
<keyword evidence="6" id="KW-0695">RNA-directed DNA polymerase</keyword>
<evidence type="ECO:0000256" key="5">
    <source>
        <dbReference type="ARBA" id="ARBA00022801"/>
    </source>
</evidence>
<dbReference type="PANTHER" id="PTHR37984">
    <property type="entry name" value="PROTEIN CBG26694"/>
    <property type="match status" value="1"/>
</dbReference>
<dbReference type="GO" id="GO:0003676">
    <property type="term" value="F:nucleic acid binding"/>
    <property type="evidence" value="ECO:0007669"/>
    <property type="project" value="InterPro"/>
</dbReference>
<dbReference type="Pfam" id="PF17917">
    <property type="entry name" value="RT_RNaseH"/>
    <property type="match status" value="1"/>
</dbReference>
<dbReference type="InterPro" id="IPR050951">
    <property type="entry name" value="Retrovirus_Pol_polyprotein"/>
</dbReference>
<evidence type="ECO:0000256" key="2">
    <source>
        <dbReference type="ARBA" id="ARBA00022695"/>
    </source>
</evidence>
<dbReference type="Pfam" id="PF17921">
    <property type="entry name" value="Integrase_H2C2"/>
    <property type="match status" value="1"/>
</dbReference>
<dbReference type="GO" id="GO:0016787">
    <property type="term" value="F:hydrolase activity"/>
    <property type="evidence" value="ECO:0007669"/>
    <property type="project" value="UniProtKB-KW"/>
</dbReference>
<accession>A0A6J8BQQ4</accession>
<dbReference type="FunFam" id="1.10.340.70:FF:000001">
    <property type="entry name" value="Retrovirus-related Pol polyprotein from transposon gypsy-like Protein"/>
    <property type="match status" value="1"/>
</dbReference>
<protein>
    <recommendedName>
        <fullName evidence="8">Integrase catalytic domain-containing protein</fullName>
    </recommendedName>
</protein>
<feature type="domain" description="Integrase catalytic" evidence="8">
    <location>
        <begin position="816"/>
        <end position="902"/>
    </location>
</feature>
<keyword evidence="10" id="KW-1185">Reference proteome</keyword>
<dbReference type="SUPFAM" id="SSF56672">
    <property type="entry name" value="DNA/RNA polymerases"/>
    <property type="match status" value="1"/>
</dbReference>
<dbReference type="InterPro" id="IPR012337">
    <property type="entry name" value="RNaseH-like_sf"/>
</dbReference>
<dbReference type="InterPro" id="IPR041588">
    <property type="entry name" value="Integrase_H2C2"/>
</dbReference>
<dbReference type="PROSITE" id="PS50994">
    <property type="entry name" value="INTEGRASE"/>
    <property type="match status" value="1"/>
</dbReference>
<dbReference type="Proteomes" id="UP000507470">
    <property type="component" value="Unassembled WGS sequence"/>
</dbReference>
<evidence type="ECO:0000313" key="9">
    <source>
        <dbReference type="EMBL" id="CAC5385661.1"/>
    </source>
</evidence>
<feature type="region of interest" description="Disordered" evidence="7">
    <location>
        <begin position="328"/>
        <end position="360"/>
    </location>
</feature>
<keyword evidence="5" id="KW-0378">Hydrolase</keyword>
<evidence type="ECO:0000256" key="4">
    <source>
        <dbReference type="ARBA" id="ARBA00022759"/>
    </source>
</evidence>
<dbReference type="Gene3D" id="1.10.340.70">
    <property type="match status" value="1"/>
</dbReference>
<sequence>MKTIIVELSPPMNLESPVNIAEPEIENYEEIIMPPDADTCNNILKIFEDSEMQILLGTDKHICKPVFKVEKKSRQQDGIYIDGFINEIPTVFTVDTGAARTVLSEEMYLRIPGEVRPNLVQSHLLIGADGNPLKELGTAYFEVRLGNFSFNMELVVAHIADNVLLVLDILVMGKKGPAEIRLADKVLCWNEQNIPFKFVGEFAKVRKVMAADHTVIPGYSEVFLEAYVEKTDLDSWFVNQEFLIEPSPDFMEKSCLIISTCLVDLTSHVTGTIRLMNPFMNEVVIHQDTVIGTAHLNEFEIIHLMNIEDNSENETSRYSSVRRLPLNQHKETTSESKIPEFSESVTRTRPEPKPNIGTSIWEPDEVHNIPLHLSEVFMKAQNGRNKAEIKEIASLFHDFEDIFSKNEDDIGLTHLIEHSIDTGTAKPIKQPPRRVPLAFADKKREIVQQMERQGIIRKSTSPWGSPLCLVLKKSTGNTIESPECQESFEKIKDLLMTAPIVAYPADHGGYILDTDACDTGIGAVLSHVQEGQEKVIAYGSRTLNKAERNYCVTDKELLALRYFIEYYRQYLLGRKFSVRADHLPLVWLFSLKEPKWRIARWIEILSAYDFSIIHRPGKKHGNADGLSRCPKEQCLCSENDTLESLKQMESTLIVYNPKFMVPVRAVTRSETANLEKKYWTKWKEKYSPCKLSQLQENDTDIYPILDGLRKNKKPTDLTLSSPSTRHYFNLLDSFTLLNNVVYKKFYQSNGSVQHIQLLTPSRLIQEVLTLAHDSPLSGHFGRKKTLARMRLEIYWYVAVHLLKCDRCAQSKFPNKKPRTPMGSISVGTLLDRISIDIVRPLPMTVHNNKYFLTATDHFTKWTEVYPIPDQTAETCAQKILDEFIGRFGCPESLHSDQGGSLF</sequence>
<dbReference type="SUPFAM" id="SSF53098">
    <property type="entry name" value="Ribonuclease H-like"/>
    <property type="match status" value="1"/>
</dbReference>
<keyword evidence="2" id="KW-0548">Nucleotidyltransferase</keyword>
<dbReference type="SUPFAM" id="SSF50630">
    <property type="entry name" value="Acid proteases"/>
    <property type="match status" value="1"/>
</dbReference>
<dbReference type="PANTHER" id="PTHR37984:SF5">
    <property type="entry name" value="PROTEIN NYNRIN-LIKE"/>
    <property type="match status" value="1"/>
</dbReference>
<dbReference type="InterPro" id="IPR041373">
    <property type="entry name" value="RT_RNaseH"/>
</dbReference>
<feature type="compositionally biased region" description="Basic and acidic residues" evidence="7">
    <location>
        <begin position="328"/>
        <end position="352"/>
    </location>
</feature>
<dbReference type="Pfam" id="PF00665">
    <property type="entry name" value="rve"/>
    <property type="match status" value="1"/>
</dbReference>
<dbReference type="InterPro" id="IPR021109">
    <property type="entry name" value="Peptidase_aspartic_dom_sf"/>
</dbReference>
<dbReference type="Gene3D" id="3.10.10.10">
    <property type="entry name" value="HIV Type 1 Reverse Transcriptase, subunit A, domain 1"/>
    <property type="match status" value="1"/>
</dbReference>